<accession>A0ABT3RN18</accession>
<dbReference type="Gene3D" id="3.90.930.1">
    <property type="match status" value="1"/>
</dbReference>
<dbReference type="SUPFAM" id="SSF82185">
    <property type="entry name" value="Histone H3 K4-specific methyltransferase SET7/9 N-terminal domain"/>
    <property type="match status" value="1"/>
</dbReference>
<sequence length="243" mass="28581">MITRGKFRKFIFFILTFICISIPAQDDNRIYFDKDWVHSDPDNAKYYLHYEIKDSVLEVSYHMASGTIFEKGQYQSPPKGTNMLEYFLNNEEQGNEVGSHFYYKKNGDISLEVIYDPFETLDPLDKVDNNFPDSIKSRLKYEKVFFSNGNIKEEGFTIDNKSKHGQWTRYTRNGYLFFTADFHFGKLDGKFIYYFNDGSLVEMISYKKGIKSGETIKYDLNGNPKKKIIYKEGKIITKEKLNN</sequence>
<organism evidence="1 2">
    <name type="scientific">Mangrovivirga halotolerans</name>
    <dbReference type="NCBI Taxonomy" id="2993936"/>
    <lineage>
        <taxon>Bacteria</taxon>
        <taxon>Pseudomonadati</taxon>
        <taxon>Bacteroidota</taxon>
        <taxon>Cytophagia</taxon>
        <taxon>Cytophagales</taxon>
        <taxon>Mangrovivirgaceae</taxon>
        <taxon>Mangrovivirga</taxon>
    </lineage>
</organism>
<proteinExistence type="predicted"/>
<reference evidence="1 2" key="1">
    <citation type="submission" date="2022-11" db="EMBL/GenBank/DDBJ databases">
        <title>The characterization of three novel Bacteroidetes species and genomic analysis of their roles in tidal elemental geochemical cycles.</title>
        <authorList>
            <person name="Ma K."/>
        </authorList>
    </citation>
    <scope>NUCLEOTIDE SEQUENCE [LARGE SCALE GENOMIC DNA]</scope>
    <source>
        <strain evidence="1 2">M17</strain>
    </source>
</reference>
<gene>
    <name evidence="1" type="ORF">OO013_05015</name>
</gene>
<protein>
    <recommendedName>
        <fullName evidence="3">Antitoxin component YwqK of YwqJK toxin-antitoxin module</fullName>
    </recommendedName>
</protein>
<dbReference type="Proteomes" id="UP001209885">
    <property type="component" value="Unassembled WGS sequence"/>
</dbReference>
<dbReference type="RefSeq" id="WP_266055588.1">
    <property type="nucleotide sequence ID" value="NZ_JAPFQN010000003.1"/>
</dbReference>
<comment type="caution">
    <text evidence="1">The sequence shown here is derived from an EMBL/GenBank/DDBJ whole genome shotgun (WGS) entry which is preliminary data.</text>
</comment>
<evidence type="ECO:0008006" key="3">
    <source>
        <dbReference type="Google" id="ProtNLM"/>
    </source>
</evidence>
<evidence type="ECO:0000313" key="2">
    <source>
        <dbReference type="Proteomes" id="UP001209885"/>
    </source>
</evidence>
<dbReference type="InterPro" id="IPR011652">
    <property type="entry name" value="MORN_2"/>
</dbReference>
<dbReference type="Pfam" id="PF07661">
    <property type="entry name" value="MORN_2"/>
    <property type="match status" value="2"/>
</dbReference>
<name>A0ABT3RN18_9BACT</name>
<dbReference type="EMBL" id="JAPFQN010000003">
    <property type="protein sequence ID" value="MCX2743213.1"/>
    <property type="molecule type" value="Genomic_DNA"/>
</dbReference>
<keyword evidence="2" id="KW-1185">Reference proteome</keyword>
<evidence type="ECO:0000313" key="1">
    <source>
        <dbReference type="EMBL" id="MCX2743213.1"/>
    </source>
</evidence>